<organism evidence="1 2">
    <name type="scientific">Maribacter orientalis</name>
    <dbReference type="NCBI Taxonomy" id="228957"/>
    <lineage>
        <taxon>Bacteria</taxon>
        <taxon>Pseudomonadati</taxon>
        <taxon>Bacteroidota</taxon>
        <taxon>Flavobacteriia</taxon>
        <taxon>Flavobacteriales</taxon>
        <taxon>Flavobacteriaceae</taxon>
        <taxon>Maribacter</taxon>
    </lineage>
</organism>
<accession>A0A1H7GG62</accession>
<name>A0A1H7GG62_9FLAO</name>
<dbReference type="AlphaFoldDB" id="A0A1H7GG62"/>
<dbReference type="Proteomes" id="UP000198990">
    <property type="component" value="Unassembled WGS sequence"/>
</dbReference>
<dbReference type="STRING" id="228957.SAMN04488008_101327"/>
<evidence type="ECO:0000313" key="2">
    <source>
        <dbReference type="Proteomes" id="UP000198990"/>
    </source>
</evidence>
<protein>
    <submittedName>
        <fullName evidence="1">Uncharacterized protein</fullName>
    </submittedName>
</protein>
<sequence>MNDESLITSLSEPDVSQLLYELQRTDNILFYENGALNQIIYSGGLKEIKNDSIRALLASWEGKINRVRL</sequence>
<dbReference type="RefSeq" id="WP_091619073.1">
    <property type="nucleotide sequence ID" value="NZ_FNZN01000001.1"/>
</dbReference>
<gene>
    <name evidence="1" type="ORF">SAMN04488008_101327</name>
</gene>
<dbReference type="EMBL" id="FNZN01000001">
    <property type="protein sequence ID" value="SEK35470.1"/>
    <property type="molecule type" value="Genomic_DNA"/>
</dbReference>
<evidence type="ECO:0000313" key="1">
    <source>
        <dbReference type="EMBL" id="SEK35470.1"/>
    </source>
</evidence>
<reference evidence="2" key="1">
    <citation type="submission" date="2016-10" db="EMBL/GenBank/DDBJ databases">
        <authorList>
            <person name="Varghese N."/>
            <person name="Submissions S."/>
        </authorList>
    </citation>
    <scope>NUCLEOTIDE SEQUENCE [LARGE SCALE GENOMIC DNA]</scope>
    <source>
        <strain evidence="2">DSM 16471</strain>
    </source>
</reference>
<keyword evidence="2" id="KW-1185">Reference proteome</keyword>
<proteinExistence type="predicted"/>